<evidence type="ECO:0008006" key="5">
    <source>
        <dbReference type="Google" id="ProtNLM"/>
    </source>
</evidence>
<feature type="region of interest" description="Disordered" evidence="1">
    <location>
        <begin position="442"/>
        <end position="481"/>
    </location>
</feature>
<sequence length="620" mass="66959" precursor="true">MLATPTPRPTFGFLLVAALLAPLAARQAIADHPTAMSLFPAETVLFLRTADAGLLVERFQATALAKMVNDPGMAPFVGSLQDSTREAYADNAEGLLGVSYDELASLPQGEVAFALIERVGETPALLLLADFGDQVATAEKMLEQAKEKVTEGGGLASEEQLRADKAVTLRDKNNAQRTIGVVRREGVFVAATDPAVLSSVLDRWDGFTPPAAIAEDGEEPAPAPYTDKLERNKAFATSLKECLAGREEPPQMIAFVDPIGVVRATNGQQTSVRVALAALPALGVDAFEGASAALWLANDTWEGLVRGHLLIDNPRAGVAGILRLQSGDTIPPDCVPESVLKYTTAYVNPQQIFDDIEAVVDRFTYAGMFRERVKKNFSDNVGVDLPSELLPVLTGRATTITAFEPDAQSPVNHTMVLFGVEDEAAAQELLYKAALKQHGEAGRESAKRTHGSFTYYASPDNNDNGNDENNDERGRRPRRGMRPVAAVFNGSLVIGNSEVVLHQMMAAAEGTAPRLADSLQFKLVKSRVKRLAGPNEVGMMTYENPEASLRHWFTLASKPETREWLGKRENPVGVAVHRALESGELPPVEDLLKYATPRGSLVYDSATGLHYLSFQFKPAE</sequence>
<dbReference type="EMBL" id="SJPO01000013">
    <property type="protein sequence ID" value="TWT67017.1"/>
    <property type="molecule type" value="Genomic_DNA"/>
</dbReference>
<organism evidence="3 4">
    <name type="scientific">Posidoniimonas polymericola</name>
    <dbReference type="NCBI Taxonomy" id="2528002"/>
    <lineage>
        <taxon>Bacteria</taxon>
        <taxon>Pseudomonadati</taxon>
        <taxon>Planctomycetota</taxon>
        <taxon>Planctomycetia</taxon>
        <taxon>Pirellulales</taxon>
        <taxon>Lacipirellulaceae</taxon>
        <taxon>Posidoniimonas</taxon>
    </lineage>
</organism>
<comment type="caution">
    <text evidence="3">The sequence shown here is derived from an EMBL/GenBank/DDBJ whole genome shotgun (WGS) entry which is preliminary data.</text>
</comment>
<feature type="signal peptide" evidence="2">
    <location>
        <begin position="1"/>
        <end position="30"/>
    </location>
</feature>
<proteinExistence type="predicted"/>
<dbReference type="AlphaFoldDB" id="A0A5C5XUS4"/>
<gene>
    <name evidence="3" type="ORF">Pla123a_44460</name>
</gene>
<reference evidence="3 4" key="1">
    <citation type="submission" date="2019-02" db="EMBL/GenBank/DDBJ databases">
        <title>Deep-cultivation of Planctomycetes and their phenomic and genomic characterization uncovers novel biology.</title>
        <authorList>
            <person name="Wiegand S."/>
            <person name="Jogler M."/>
            <person name="Boedeker C."/>
            <person name="Pinto D."/>
            <person name="Vollmers J."/>
            <person name="Rivas-Marin E."/>
            <person name="Kohn T."/>
            <person name="Peeters S.H."/>
            <person name="Heuer A."/>
            <person name="Rast P."/>
            <person name="Oberbeckmann S."/>
            <person name="Bunk B."/>
            <person name="Jeske O."/>
            <person name="Meyerdierks A."/>
            <person name="Storesund J.E."/>
            <person name="Kallscheuer N."/>
            <person name="Luecker S."/>
            <person name="Lage O.M."/>
            <person name="Pohl T."/>
            <person name="Merkel B.J."/>
            <person name="Hornburger P."/>
            <person name="Mueller R.-W."/>
            <person name="Bruemmer F."/>
            <person name="Labrenz M."/>
            <person name="Spormann A.M."/>
            <person name="Op Den Camp H."/>
            <person name="Overmann J."/>
            <person name="Amann R."/>
            <person name="Jetten M.S.M."/>
            <person name="Mascher T."/>
            <person name="Medema M.H."/>
            <person name="Devos D.P."/>
            <person name="Kaster A.-K."/>
            <person name="Ovreas L."/>
            <person name="Rohde M."/>
            <person name="Galperin M.Y."/>
            <person name="Jogler C."/>
        </authorList>
    </citation>
    <scope>NUCLEOTIDE SEQUENCE [LARGE SCALE GENOMIC DNA]</scope>
    <source>
        <strain evidence="3 4">Pla123a</strain>
    </source>
</reference>
<accession>A0A5C5XUS4</accession>
<dbReference type="OrthoDB" id="253793at2"/>
<keyword evidence="4" id="KW-1185">Reference proteome</keyword>
<keyword evidence="2" id="KW-0732">Signal</keyword>
<feature type="chain" id="PRO_5023072937" description="DUF3352 domain-containing protein" evidence="2">
    <location>
        <begin position="31"/>
        <end position="620"/>
    </location>
</feature>
<evidence type="ECO:0000256" key="2">
    <source>
        <dbReference type="SAM" id="SignalP"/>
    </source>
</evidence>
<name>A0A5C5XUS4_9BACT</name>
<dbReference type="RefSeq" id="WP_146591030.1">
    <property type="nucleotide sequence ID" value="NZ_SJPO01000013.1"/>
</dbReference>
<evidence type="ECO:0000313" key="4">
    <source>
        <dbReference type="Proteomes" id="UP000318478"/>
    </source>
</evidence>
<evidence type="ECO:0000256" key="1">
    <source>
        <dbReference type="SAM" id="MobiDB-lite"/>
    </source>
</evidence>
<evidence type="ECO:0000313" key="3">
    <source>
        <dbReference type="EMBL" id="TWT67017.1"/>
    </source>
</evidence>
<dbReference type="Proteomes" id="UP000318478">
    <property type="component" value="Unassembled WGS sequence"/>
</dbReference>
<protein>
    <recommendedName>
        <fullName evidence="5">DUF3352 domain-containing protein</fullName>
    </recommendedName>
</protein>